<dbReference type="InterPro" id="IPR016024">
    <property type="entry name" value="ARM-type_fold"/>
</dbReference>
<feature type="non-terminal residue" evidence="3">
    <location>
        <position position="291"/>
    </location>
</feature>
<accession>S8DDU1</accession>
<proteinExistence type="predicted"/>
<feature type="non-terminal residue" evidence="3">
    <location>
        <position position="1"/>
    </location>
</feature>
<sequence>GIPILLELCKSGSLSAQSHAVGALRNISVVEDARSALAEEGAVPLLMRLLVIGSASTLRKSAKCIAILASSGEYFRSLVLQEKGLEKLLQLCLECPTSDTLEHVLRAIHSLSSSSDSSLHILSRSTIFTAHLADLIKHGNIRLQHIAASLLCRLSLADGDKILISGCMTPLVKLMASEKPDGIREVATEALLSLLSAKPNRKTLAGDEKVLMRLDQMLDMNNDIVPKRLPVMVVAGIMAGGSKTCRKILVDAGIHEHLQRLTLVDVPGADKALQRLSMKKKKLTGLLTKAW</sequence>
<comment type="caution">
    <text evidence="3">The sequence shown here is derived from an EMBL/GenBank/DDBJ whole genome shotgun (WGS) entry which is preliminary data.</text>
</comment>
<protein>
    <submittedName>
        <fullName evidence="3">Uncharacterized protein</fullName>
    </submittedName>
</protein>
<dbReference type="PANTHER" id="PTHR46043">
    <property type="entry name" value="ARM REPEAT SUPERFAMILY PROTEIN"/>
    <property type="match status" value="1"/>
</dbReference>
<organism evidence="3 4">
    <name type="scientific">Genlisea aurea</name>
    <dbReference type="NCBI Taxonomy" id="192259"/>
    <lineage>
        <taxon>Eukaryota</taxon>
        <taxon>Viridiplantae</taxon>
        <taxon>Streptophyta</taxon>
        <taxon>Embryophyta</taxon>
        <taxon>Tracheophyta</taxon>
        <taxon>Spermatophyta</taxon>
        <taxon>Magnoliopsida</taxon>
        <taxon>eudicotyledons</taxon>
        <taxon>Gunneridae</taxon>
        <taxon>Pentapetalae</taxon>
        <taxon>asterids</taxon>
        <taxon>lamiids</taxon>
        <taxon>Lamiales</taxon>
        <taxon>Lentibulariaceae</taxon>
        <taxon>Genlisea</taxon>
    </lineage>
</organism>
<gene>
    <name evidence="3" type="ORF">M569_13889</name>
</gene>
<name>S8DDU1_9LAMI</name>
<dbReference type="Pfam" id="PF00514">
    <property type="entry name" value="Arm"/>
    <property type="match status" value="1"/>
</dbReference>
<dbReference type="SUPFAM" id="SSF48371">
    <property type="entry name" value="ARM repeat"/>
    <property type="match status" value="1"/>
</dbReference>
<dbReference type="EMBL" id="AUSU01007210">
    <property type="protein sequence ID" value="EPS60913.1"/>
    <property type="molecule type" value="Genomic_DNA"/>
</dbReference>
<dbReference type="InterPro" id="IPR000225">
    <property type="entry name" value="Armadillo"/>
</dbReference>
<evidence type="ECO:0000313" key="3">
    <source>
        <dbReference type="EMBL" id="EPS60913.1"/>
    </source>
</evidence>
<dbReference type="Gene3D" id="1.25.10.10">
    <property type="entry name" value="Leucine-rich Repeat Variant"/>
    <property type="match status" value="2"/>
</dbReference>
<feature type="repeat" description="ARM" evidence="2">
    <location>
        <begin position="1"/>
        <end position="42"/>
    </location>
</feature>
<dbReference type="AlphaFoldDB" id="S8DDU1"/>
<dbReference type="Proteomes" id="UP000015453">
    <property type="component" value="Unassembled WGS sequence"/>
</dbReference>
<evidence type="ECO:0000256" key="1">
    <source>
        <dbReference type="ARBA" id="ARBA00022737"/>
    </source>
</evidence>
<dbReference type="OrthoDB" id="1674650at2759"/>
<evidence type="ECO:0000313" key="4">
    <source>
        <dbReference type="Proteomes" id="UP000015453"/>
    </source>
</evidence>
<dbReference type="PANTHER" id="PTHR46043:SF2">
    <property type="entry name" value="ARM REPEAT SUPERFAMILY PROTEIN"/>
    <property type="match status" value="1"/>
</dbReference>
<dbReference type="InterPro" id="IPR011989">
    <property type="entry name" value="ARM-like"/>
</dbReference>
<evidence type="ECO:0000256" key="2">
    <source>
        <dbReference type="PROSITE-ProRule" id="PRU00259"/>
    </source>
</evidence>
<dbReference type="PROSITE" id="PS50176">
    <property type="entry name" value="ARM_REPEAT"/>
    <property type="match status" value="1"/>
</dbReference>
<keyword evidence="1" id="KW-0677">Repeat</keyword>
<keyword evidence="4" id="KW-1185">Reference proteome</keyword>
<reference evidence="3 4" key="1">
    <citation type="journal article" date="2013" name="BMC Genomics">
        <title>The miniature genome of a carnivorous plant Genlisea aurea contains a low number of genes and short non-coding sequences.</title>
        <authorList>
            <person name="Leushkin E.V."/>
            <person name="Sutormin R.A."/>
            <person name="Nabieva E.R."/>
            <person name="Penin A.A."/>
            <person name="Kondrashov A.S."/>
            <person name="Logacheva M.D."/>
        </authorList>
    </citation>
    <scope>NUCLEOTIDE SEQUENCE [LARGE SCALE GENOMIC DNA]</scope>
</reference>